<keyword evidence="2 5" id="KW-0812">Transmembrane</keyword>
<keyword evidence="3 5" id="KW-1133">Transmembrane helix</keyword>
<organism evidence="6 7">
    <name type="scientific">Candidatus Marimicrobium litorale</name>
    <dbReference type="NCBI Taxonomy" id="2518991"/>
    <lineage>
        <taxon>Bacteria</taxon>
        <taxon>Pseudomonadati</taxon>
        <taxon>Pseudomonadota</taxon>
        <taxon>Gammaproteobacteria</taxon>
        <taxon>Cellvibrionales</taxon>
        <taxon>Halieaceae</taxon>
        <taxon>Marimicrobium</taxon>
    </lineage>
</organism>
<feature type="transmembrane region" description="Helical" evidence="5">
    <location>
        <begin position="248"/>
        <end position="266"/>
    </location>
</feature>
<reference evidence="6" key="1">
    <citation type="submission" date="2019-02" db="EMBL/GenBank/DDBJ databases">
        <authorList>
            <person name="Li S.-H."/>
        </authorList>
    </citation>
    <scope>NUCLEOTIDE SEQUENCE</scope>
    <source>
        <strain evidence="6">IMCC11814</strain>
    </source>
</reference>
<feature type="transmembrane region" description="Helical" evidence="5">
    <location>
        <begin position="176"/>
        <end position="196"/>
    </location>
</feature>
<feature type="transmembrane region" description="Helical" evidence="5">
    <location>
        <begin position="12"/>
        <end position="34"/>
    </location>
</feature>
<evidence type="ECO:0000256" key="3">
    <source>
        <dbReference type="ARBA" id="ARBA00022989"/>
    </source>
</evidence>
<dbReference type="Proteomes" id="UP001143304">
    <property type="component" value="Unassembled WGS sequence"/>
</dbReference>
<evidence type="ECO:0000256" key="2">
    <source>
        <dbReference type="ARBA" id="ARBA00022692"/>
    </source>
</evidence>
<name>A0ABT3T1L7_9GAMM</name>
<dbReference type="EMBL" id="SHNO01000001">
    <property type="protein sequence ID" value="MCX2976150.1"/>
    <property type="molecule type" value="Genomic_DNA"/>
</dbReference>
<dbReference type="Pfam" id="PF01758">
    <property type="entry name" value="SBF"/>
    <property type="match status" value="1"/>
</dbReference>
<dbReference type="InterPro" id="IPR002657">
    <property type="entry name" value="BilAc:Na_symport/Acr3"/>
</dbReference>
<evidence type="ECO:0000313" key="6">
    <source>
        <dbReference type="EMBL" id="MCX2976150.1"/>
    </source>
</evidence>
<feature type="transmembrane region" description="Helical" evidence="5">
    <location>
        <begin position="147"/>
        <end position="164"/>
    </location>
</feature>
<feature type="transmembrane region" description="Helical" evidence="5">
    <location>
        <begin position="102"/>
        <end position="127"/>
    </location>
</feature>
<accession>A0ABT3T1L7</accession>
<dbReference type="InterPro" id="IPR038770">
    <property type="entry name" value="Na+/solute_symporter_sf"/>
</dbReference>
<feature type="transmembrane region" description="Helical" evidence="5">
    <location>
        <begin position="46"/>
        <end position="69"/>
    </location>
</feature>
<dbReference type="PANTHER" id="PTHR10361:SF28">
    <property type="entry name" value="P3 PROTEIN-RELATED"/>
    <property type="match status" value="1"/>
</dbReference>
<dbReference type="PANTHER" id="PTHR10361">
    <property type="entry name" value="SODIUM-BILE ACID COTRANSPORTER"/>
    <property type="match status" value="1"/>
</dbReference>
<evidence type="ECO:0000256" key="1">
    <source>
        <dbReference type="ARBA" id="ARBA00004141"/>
    </source>
</evidence>
<dbReference type="RefSeq" id="WP_279247904.1">
    <property type="nucleotide sequence ID" value="NZ_SHNO01000001.1"/>
</dbReference>
<dbReference type="Gene3D" id="1.20.1530.20">
    <property type="match status" value="1"/>
</dbReference>
<feature type="transmembrane region" description="Helical" evidence="5">
    <location>
        <begin position="75"/>
        <end position="95"/>
    </location>
</feature>
<keyword evidence="7" id="KW-1185">Reference proteome</keyword>
<keyword evidence="4 5" id="KW-0472">Membrane</keyword>
<feature type="transmembrane region" description="Helical" evidence="5">
    <location>
        <begin position="272"/>
        <end position="294"/>
    </location>
</feature>
<evidence type="ECO:0000313" key="7">
    <source>
        <dbReference type="Proteomes" id="UP001143304"/>
    </source>
</evidence>
<dbReference type="InterPro" id="IPR004710">
    <property type="entry name" value="Bilac:Na_transpt"/>
</dbReference>
<evidence type="ECO:0000256" key="4">
    <source>
        <dbReference type="ARBA" id="ARBA00023136"/>
    </source>
</evidence>
<sequence length="303" mass="32278">MLNAFFTDYADYEYLLASSQLFLAMLGMGALLAPKDFVSEVRRPRSLFIGLGFQWIMVPLIALAVAALLPVPTGVAIGIMLIAAVPGGTLSNILTHFGRGNIALSISLTSITTVAALVTAPLLLQLMMAEHLPDDFEMPTMVIARDILLTLIFPLLVGMVIKVKMPEITSERFSKWLIRASLLLVMMMAIGASGSGRLNPQAYGAISIGAVVLFCIALKLASVAAALVTNIPARDGLAIVVEATFRNLSLAVAVKAIVFPAQSGIVDPIGDAVLFTTFLYGVISVFVTLFPVLYHQQVLAKTS</sequence>
<comment type="subcellular location">
    <subcellularLocation>
        <location evidence="1">Membrane</location>
        <topology evidence="1">Multi-pass membrane protein</topology>
    </subcellularLocation>
</comment>
<gene>
    <name evidence="6" type="ORF">EYC82_02105</name>
</gene>
<evidence type="ECO:0000256" key="5">
    <source>
        <dbReference type="SAM" id="Phobius"/>
    </source>
</evidence>
<proteinExistence type="predicted"/>
<comment type="caution">
    <text evidence="6">The sequence shown here is derived from an EMBL/GenBank/DDBJ whole genome shotgun (WGS) entry which is preliminary data.</text>
</comment>
<protein>
    <submittedName>
        <fullName evidence="6">Bile acid:sodium symporter family protein</fullName>
    </submittedName>
</protein>
<feature type="transmembrane region" description="Helical" evidence="5">
    <location>
        <begin position="202"/>
        <end position="228"/>
    </location>
</feature>